<keyword evidence="12" id="KW-0456">Lyase</keyword>
<dbReference type="Pfam" id="PF06827">
    <property type="entry name" value="zf-FPG_IleRS"/>
    <property type="match status" value="1"/>
</dbReference>
<evidence type="ECO:0000256" key="17">
    <source>
        <dbReference type="PROSITE-ProRule" id="PRU00391"/>
    </source>
</evidence>
<evidence type="ECO:0000256" key="14">
    <source>
        <dbReference type="ARBA" id="ARBA00023295"/>
    </source>
</evidence>
<dbReference type="PROSITE" id="PS51068">
    <property type="entry name" value="FPG_CAT"/>
    <property type="match status" value="1"/>
</dbReference>
<evidence type="ECO:0000256" key="10">
    <source>
        <dbReference type="ARBA" id="ARBA00023125"/>
    </source>
</evidence>
<feature type="domain" description="Formamidopyrimidine-DNA glycosylase catalytic" evidence="19">
    <location>
        <begin position="2"/>
        <end position="100"/>
    </location>
</feature>
<keyword evidence="7 17" id="KW-0863">Zinc-finger</keyword>
<comment type="catalytic activity">
    <reaction evidence="16">
        <text>2'-deoxyribonucleotide-(2'-deoxyribose 5'-phosphate)-2'-deoxyribonucleotide-DNA = a 3'-end 2'-deoxyribonucleotide-(2,3-dehydro-2,3-deoxyribose 5'-phosphate)-DNA + a 5'-end 5'-phospho-2'-deoxyribonucleoside-DNA + H(+)</text>
        <dbReference type="Rhea" id="RHEA:66592"/>
        <dbReference type="Rhea" id="RHEA-COMP:13180"/>
        <dbReference type="Rhea" id="RHEA-COMP:16897"/>
        <dbReference type="Rhea" id="RHEA-COMP:17067"/>
        <dbReference type="ChEBI" id="CHEBI:15378"/>
        <dbReference type="ChEBI" id="CHEBI:136412"/>
        <dbReference type="ChEBI" id="CHEBI:157695"/>
        <dbReference type="ChEBI" id="CHEBI:167181"/>
        <dbReference type="EC" id="4.2.99.18"/>
    </reaction>
</comment>
<dbReference type="Pfam" id="PF01149">
    <property type="entry name" value="Fapy_DNA_glyco"/>
    <property type="match status" value="1"/>
</dbReference>
<feature type="domain" description="FPG-type" evidence="18">
    <location>
        <begin position="235"/>
        <end position="269"/>
    </location>
</feature>
<proteinExistence type="inferred from homology"/>
<dbReference type="InterPro" id="IPR010663">
    <property type="entry name" value="Znf_FPG/IleRS"/>
</dbReference>
<evidence type="ECO:0000256" key="1">
    <source>
        <dbReference type="ARBA" id="ARBA00001947"/>
    </source>
</evidence>
<keyword evidence="9" id="KW-0862">Zinc</keyword>
<dbReference type="RefSeq" id="WP_191273987.1">
    <property type="nucleotide sequence ID" value="NZ_BNDS01000011.1"/>
</dbReference>
<dbReference type="EMBL" id="BNDS01000011">
    <property type="protein sequence ID" value="GHH99353.1"/>
    <property type="molecule type" value="Genomic_DNA"/>
</dbReference>
<name>A0ABQ3N329_9BACI</name>
<keyword evidence="8" id="KW-0378">Hydrolase</keyword>
<dbReference type="InterPro" id="IPR035937">
    <property type="entry name" value="FPG_N"/>
</dbReference>
<keyword evidence="5" id="KW-0479">Metal-binding</keyword>
<evidence type="ECO:0000259" key="18">
    <source>
        <dbReference type="PROSITE" id="PS51066"/>
    </source>
</evidence>
<keyword evidence="14" id="KW-0326">Glycosidase</keyword>
<evidence type="ECO:0000256" key="4">
    <source>
        <dbReference type="ARBA" id="ARBA00016240"/>
    </source>
</evidence>
<dbReference type="Gene3D" id="3.20.190.10">
    <property type="entry name" value="MutM-like, N-terminal"/>
    <property type="match status" value="1"/>
</dbReference>
<comment type="caution">
    <text evidence="20">The sequence shown here is derived from an EMBL/GenBank/DDBJ whole genome shotgun (WGS) entry which is preliminary data.</text>
</comment>
<evidence type="ECO:0000256" key="11">
    <source>
        <dbReference type="ARBA" id="ARBA00023204"/>
    </source>
</evidence>
<dbReference type="SMART" id="SM00898">
    <property type="entry name" value="Fapy_DNA_glyco"/>
    <property type="match status" value="1"/>
</dbReference>
<reference evidence="20 21" key="1">
    <citation type="journal article" date="2022" name="Int. J. Syst. Evol. Microbiol.">
        <title>Neobacillus kokaensis sp. nov., isolated from soil.</title>
        <authorList>
            <person name="Yuki K."/>
            <person name="Matsubara H."/>
            <person name="Yamaguchi S."/>
        </authorList>
    </citation>
    <scope>NUCLEOTIDE SEQUENCE [LARGE SCALE GENOMIC DNA]</scope>
    <source>
        <strain evidence="20 21">LOB 377</strain>
    </source>
</reference>
<dbReference type="SUPFAM" id="SSF57716">
    <property type="entry name" value="Glucocorticoid receptor-like (DNA-binding domain)"/>
    <property type="match status" value="1"/>
</dbReference>
<dbReference type="SMART" id="SM01232">
    <property type="entry name" value="H2TH"/>
    <property type="match status" value="1"/>
</dbReference>
<dbReference type="PROSITE" id="PS51066">
    <property type="entry name" value="ZF_FPG_2"/>
    <property type="match status" value="1"/>
</dbReference>
<evidence type="ECO:0000259" key="19">
    <source>
        <dbReference type="PROSITE" id="PS51068"/>
    </source>
</evidence>
<dbReference type="PANTHER" id="PTHR42697:SF1">
    <property type="entry name" value="ENDONUCLEASE 8"/>
    <property type="match status" value="1"/>
</dbReference>
<evidence type="ECO:0000256" key="15">
    <source>
        <dbReference type="ARBA" id="ARBA00030638"/>
    </source>
</evidence>
<dbReference type="SUPFAM" id="SSF46946">
    <property type="entry name" value="S13-like H2TH domain"/>
    <property type="match status" value="1"/>
</dbReference>
<dbReference type="EC" id="4.2.99.18" evidence="3"/>
<comment type="cofactor">
    <cofactor evidence="1">
        <name>Zn(2+)</name>
        <dbReference type="ChEBI" id="CHEBI:29105"/>
    </cofactor>
</comment>
<evidence type="ECO:0000256" key="7">
    <source>
        <dbReference type="ARBA" id="ARBA00022771"/>
    </source>
</evidence>
<evidence type="ECO:0000256" key="13">
    <source>
        <dbReference type="ARBA" id="ARBA00023268"/>
    </source>
</evidence>
<evidence type="ECO:0000256" key="2">
    <source>
        <dbReference type="ARBA" id="ARBA00009409"/>
    </source>
</evidence>
<evidence type="ECO:0000313" key="20">
    <source>
        <dbReference type="EMBL" id="GHH99353.1"/>
    </source>
</evidence>
<dbReference type="InterPro" id="IPR012319">
    <property type="entry name" value="FPG_cat"/>
</dbReference>
<keyword evidence="21" id="KW-1185">Reference proteome</keyword>
<evidence type="ECO:0000256" key="6">
    <source>
        <dbReference type="ARBA" id="ARBA00022763"/>
    </source>
</evidence>
<protein>
    <recommendedName>
        <fullName evidence="4">Formamidopyrimidine-DNA glycosylase</fullName>
        <ecNumber evidence="3">4.2.99.18</ecNumber>
    </recommendedName>
    <alternativeName>
        <fullName evidence="15">DNA-(apurinic or apyrimidinic site) lyase MutM</fullName>
    </alternativeName>
</protein>
<keyword evidence="11" id="KW-0234">DNA repair</keyword>
<accession>A0ABQ3N329</accession>
<dbReference type="InterPro" id="IPR015887">
    <property type="entry name" value="DNA_glyclase_Znf_dom_DNA_BS"/>
</dbReference>
<evidence type="ECO:0000256" key="3">
    <source>
        <dbReference type="ARBA" id="ARBA00012720"/>
    </source>
</evidence>
<dbReference type="PANTHER" id="PTHR42697">
    <property type="entry name" value="ENDONUCLEASE 8"/>
    <property type="match status" value="1"/>
</dbReference>
<dbReference type="Proteomes" id="UP000637074">
    <property type="component" value="Unassembled WGS sequence"/>
</dbReference>
<dbReference type="InterPro" id="IPR000214">
    <property type="entry name" value="Znf_DNA_glyclase/AP_lyase"/>
</dbReference>
<dbReference type="InterPro" id="IPR010979">
    <property type="entry name" value="Ribosomal_uS13-like_H2TH"/>
</dbReference>
<keyword evidence="6" id="KW-0227">DNA damage</keyword>
<evidence type="ECO:0000313" key="21">
    <source>
        <dbReference type="Proteomes" id="UP000637074"/>
    </source>
</evidence>
<dbReference type="Pfam" id="PF06831">
    <property type="entry name" value="H2TH"/>
    <property type="match status" value="1"/>
</dbReference>
<keyword evidence="13" id="KW-0511">Multifunctional enzyme</keyword>
<evidence type="ECO:0000256" key="5">
    <source>
        <dbReference type="ARBA" id="ARBA00022723"/>
    </source>
</evidence>
<dbReference type="PROSITE" id="PS01242">
    <property type="entry name" value="ZF_FPG_1"/>
    <property type="match status" value="1"/>
</dbReference>
<dbReference type="SUPFAM" id="SSF81624">
    <property type="entry name" value="N-terminal domain of MutM-like DNA repair proteins"/>
    <property type="match status" value="1"/>
</dbReference>
<gene>
    <name evidence="20" type="ORF">AM1BK_28960</name>
</gene>
<sequence>MPELPEMENYKILLNQKIAGEIITDILINRDKSININAELFKKTVKHQKVVNVNRRGKHLLFQLQNGQTLLLHLMLGGWMFFGKEADKPKRTIQVRLSFGDYHLYFIGLRLGYLHLYSLKEAEQKLEHLGPEPLAPEFTQQQFLQRISSKHGRLKTTLLDQEFIAGIGNCYSAEICFHAGLKPTNDIDDIDETKRIEIYTSMKTILQEAGNHGGYLENPFFKGDTLTGSFSALCQVYNREGEECKRCGATIIMETISSRNTYYCPNCQK</sequence>
<dbReference type="InterPro" id="IPR015886">
    <property type="entry name" value="H2TH_FPG"/>
</dbReference>
<evidence type="ECO:0000256" key="9">
    <source>
        <dbReference type="ARBA" id="ARBA00022833"/>
    </source>
</evidence>
<evidence type="ECO:0000256" key="8">
    <source>
        <dbReference type="ARBA" id="ARBA00022801"/>
    </source>
</evidence>
<keyword evidence="10" id="KW-0238">DNA-binding</keyword>
<comment type="similarity">
    <text evidence="2">Belongs to the FPG family.</text>
</comment>
<evidence type="ECO:0000256" key="12">
    <source>
        <dbReference type="ARBA" id="ARBA00023239"/>
    </source>
</evidence>
<dbReference type="Gene3D" id="1.10.8.50">
    <property type="match status" value="1"/>
</dbReference>
<organism evidence="20 21">
    <name type="scientific">Neobacillus kokaensis</name>
    <dbReference type="NCBI Taxonomy" id="2759023"/>
    <lineage>
        <taxon>Bacteria</taxon>
        <taxon>Bacillati</taxon>
        <taxon>Bacillota</taxon>
        <taxon>Bacilli</taxon>
        <taxon>Bacillales</taxon>
        <taxon>Bacillaceae</taxon>
        <taxon>Neobacillus</taxon>
    </lineage>
</organism>
<evidence type="ECO:0000256" key="16">
    <source>
        <dbReference type="ARBA" id="ARBA00044632"/>
    </source>
</evidence>